<gene>
    <name evidence="5" type="ORF">ACFQJ9_13120</name>
</gene>
<accession>A0ABD5Z502</accession>
<feature type="domain" description="Cell division protein A C-terminal" evidence="4">
    <location>
        <begin position="258"/>
        <end position="299"/>
    </location>
</feature>
<feature type="transmembrane region" description="Helical" evidence="2">
    <location>
        <begin position="63"/>
        <end position="82"/>
    </location>
</feature>
<feature type="region of interest" description="Disordered" evidence="1">
    <location>
        <begin position="159"/>
        <end position="186"/>
    </location>
</feature>
<organism evidence="5 6">
    <name type="scientific">Halospeciosus flavus</name>
    <dbReference type="NCBI Taxonomy" id="3032283"/>
    <lineage>
        <taxon>Archaea</taxon>
        <taxon>Methanobacteriati</taxon>
        <taxon>Methanobacteriota</taxon>
        <taxon>Stenosarchaea group</taxon>
        <taxon>Halobacteria</taxon>
        <taxon>Halobacteriales</taxon>
        <taxon>Halobacteriaceae</taxon>
        <taxon>Halospeciosus</taxon>
    </lineage>
</organism>
<keyword evidence="6" id="KW-1185">Reference proteome</keyword>
<dbReference type="Pfam" id="PF23600">
    <property type="entry name" value="CdpA_N"/>
    <property type="match status" value="1"/>
</dbReference>
<evidence type="ECO:0000313" key="6">
    <source>
        <dbReference type="Proteomes" id="UP001596447"/>
    </source>
</evidence>
<proteinExistence type="predicted"/>
<dbReference type="RefSeq" id="WP_279527126.1">
    <property type="nucleotide sequence ID" value="NZ_CP122312.1"/>
</dbReference>
<feature type="domain" description="Cell division protein A N-terminal" evidence="3">
    <location>
        <begin position="2"/>
        <end position="156"/>
    </location>
</feature>
<protein>
    <submittedName>
        <fullName evidence="5">Uncharacterized protein</fullName>
    </submittedName>
</protein>
<dbReference type="AlphaFoldDB" id="A0ABD5Z502"/>
<dbReference type="InterPro" id="IPR055564">
    <property type="entry name" value="CdpA_C"/>
</dbReference>
<evidence type="ECO:0000259" key="4">
    <source>
        <dbReference type="Pfam" id="PF23601"/>
    </source>
</evidence>
<dbReference type="EMBL" id="JBHTAR010000011">
    <property type="protein sequence ID" value="MFC7200342.1"/>
    <property type="molecule type" value="Genomic_DNA"/>
</dbReference>
<evidence type="ECO:0000259" key="3">
    <source>
        <dbReference type="Pfam" id="PF23600"/>
    </source>
</evidence>
<keyword evidence="2" id="KW-0472">Membrane</keyword>
<evidence type="ECO:0000256" key="1">
    <source>
        <dbReference type="SAM" id="MobiDB-lite"/>
    </source>
</evidence>
<dbReference type="Pfam" id="PF23601">
    <property type="entry name" value="CdpA_C"/>
    <property type="match status" value="1"/>
</dbReference>
<evidence type="ECO:0000256" key="2">
    <source>
        <dbReference type="SAM" id="Phobius"/>
    </source>
</evidence>
<dbReference type="InterPro" id="IPR055563">
    <property type="entry name" value="CdpA_N"/>
</dbReference>
<reference evidence="5 6" key="1">
    <citation type="journal article" date="2019" name="Int. J. Syst. Evol. Microbiol.">
        <title>The Global Catalogue of Microorganisms (GCM) 10K type strain sequencing project: providing services to taxonomists for standard genome sequencing and annotation.</title>
        <authorList>
            <consortium name="The Broad Institute Genomics Platform"/>
            <consortium name="The Broad Institute Genome Sequencing Center for Infectious Disease"/>
            <person name="Wu L."/>
            <person name="Ma J."/>
        </authorList>
    </citation>
    <scope>NUCLEOTIDE SEQUENCE [LARGE SCALE GENOMIC DNA]</scope>
    <source>
        <strain evidence="5 6">XZGYJ-43</strain>
    </source>
</reference>
<feature type="transmembrane region" description="Helical" evidence="2">
    <location>
        <begin position="91"/>
        <end position="110"/>
    </location>
</feature>
<dbReference type="Proteomes" id="UP001596447">
    <property type="component" value="Unassembled WGS sequence"/>
</dbReference>
<feature type="compositionally biased region" description="Polar residues" evidence="1">
    <location>
        <begin position="224"/>
        <end position="245"/>
    </location>
</feature>
<keyword evidence="2" id="KW-1133">Transmembrane helix</keyword>
<comment type="caution">
    <text evidence="5">The sequence shown here is derived from an EMBL/GenBank/DDBJ whole genome shotgun (WGS) entry which is preliminary data.</text>
</comment>
<sequence length="302" mass="31701">MTSLADAYDRRAGEVSRRRVYAGTGLFAAGALMVVAGVVVGTTGITLPESYTMTAVYGAREQAVTLVGLGVPAAFLGIYTVLPANRVQRGAAAVGGLLTVAGIALFRSAYPYDWFARQGIPSTEVLTLVAVYSLGMMTVMWCLFTAIATFKRRNDPGGTVTLTMEQNGETRTVEVPREELDDGGSISLPEFGAGGVGVFGTDVQQDAESNQPGTPGHHEPVAQRGSNQRASSDGGTAANDISSPLDSGESGGAQAGPDRYCGNCAHFDYVRTENGIQPYCGLDDELMDDVEACDEWTPNHGD</sequence>
<evidence type="ECO:0000313" key="5">
    <source>
        <dbReference type="EMBL" id="MFC7200342.1"/>
    </source>
</evidence>
<feature type="transmembrane region" description="Helical" evidence="2">
    <location>
        <begin position="20"/>
        <end position="43"/>
    </location>
</feature>
<keyword evidence="2" id="KW-0812">Transmembrane</keyword>
<feature type="compositionally biased region" description="Polar residues" evidence="1">
    <location>
        <begin position="160"/>
        <end position="170"/>
    </location>
</feature>
<feature type="transmembrane region" description="Helical" evidence="2">
    <location>
        <begin position="130"/>
        <end position="150"/>
    </location>
</feature>
<name>A0ABD5Z502_9EURY</name>
<feature type="region of interest" description="Disordered" evidence="1">
    <location>
        <begin position="205"/>
        <end position="254"/>
    </location>
</feature>